<gene>
    <name evidence="2" type="ORF">SAMN05443551_0551</name>
</gene>
<sequence>MCVGIPMQITQVDTFRATAFDGDASHEIDLSLVGTQPVGTWVLTFLGAARDVLDPDDALKIKAAVDNLRAVMSGHDTGIDAFADIEARGPQLPPHLQAALDAGKSTA</sequence>
<dbReference type="Proteomes" id="UP000184221">
    <property type="component" value="Unassembled WGS sequence"/>
</dbReference>
<comment type="similarity">
    <text evidence="1">Belongs to the HupF/HypC family.</text>
</comment>
<dbReference type="AlphaFoldDB" id="A0A1M5MKB7"/>
<dbReference type="PANTHER" id="PTHR35177">
    <property type="entry name" value="HYDROGENASE MATURATION FACTOR HYBG"/>
    <property type="match status" value="1"/>
</dbReference>
<reference evidence="2 3" key="1">
    <citation type="submission" date="2016-11" db="EMBL/GenBank/DDBJ databases">
        <authorList>
            <person name="Jaros S."/>
            <person name="Januszkiewicz K."/>
            <person name="Wedrychowicz H."/>
        </authorList>
    </citation>
    <scope>NUCLEOTIDE SEQUENCE [LARGE SCALE GENOMIC DNA]</scope>
    <source>
        <strain evidence="2 3">DSM 29431</strain>
    </source>
</reference>
<dbReference type="OrthoDB" id="9806017at2"/>
<dbReference type="PANTHER" id="PTHR35177:SF2">
    <property type="entry name" value="HYDROGENASE MATURATION FACTOR HYBG"/>
    <property type="match status" value="1"/>
</dbReference>
<dbReference type="Gene3D" id="2.30.30.140">
    <property type="match status" value="1"/>
</dbReference>
<dbReference type="PROSITE" id="PS01097">
    <property type="entry name" value="HUPF_HYPC"/>
    <property type="match status" value="1"/>
</dbReference>
<evidence type="ECO:0000313" key="2">
    <source>
        <dbReference type="EMBL" id="SHG77748.1"/>
    </source>
</evidence>
<dbReference type="PRINTS" id="PR00445">
    <property type="entry name" value="HUPFHYPC"/>
</dbReference>
<evidence type="ECO:0000313" key="3">
    <source>
        <dbReference type="Proteomes" id="UP000184221"/>
    </source>
</evidence>
<organism evidence="2 3">
    <name type="scientific">Marivita hallyeonensis</name>
    <dbReference type="NCBI Taxonomy" id="996342"/>
    <lineage>
        <taxon>Bacteria</taxon>
        <taxon>Pseudomonadati</taxon>
        <taxon>Pseudomonadota</taxon>
        <taxon>Alphaproteobacteria</taxon>
        <taxon>Rhodobacterales</taxon>
        <taxon>Roseobacteraceae</taxon>
        <taxon>Marivita</taxon>
    </lineage>
</organism>
<dbReference type="GO" id="GO:0005506">
    <property type="term" value="F:iron ion binding"/>
    <property type="evidence" value="ECO:0007669"/>
    <property type="project" value="TreeGrafter"/>
</dbReference>
<dbReference type="RefSeq" id="WP_072775970.1">
    <property type="nucleotide sequence ID" value="NZ_FQXC01000001.1"/>
</dbReference>
<keyword evidence="3" id="KW-1185">Reference proteome</keyword>
<accession>A0A1M5MKB7</accession>
<dbReference type="STRING" id="996342.SAMN05443551_0551"/>
<dbReference type="NCBIfam" id="TIGR00074">
    <property type="entry name" value="hypC_hupF"/>
    <property type="match status" value="1"/>
</dbReference>
<protein>
    <submittedName>
        <fullName evidence="2">Hydrogenase expression/formation protein HypC</fullName>
    </submittedName>
</protein>
<dbReference type="EMBL" id="FQXC01000001">
    <property type="protein sequence ID" value="SHG77748.1"/>
    <property type="molecule type" value="Genomic_DNA"/>
</dbReference>
<evidence type="ECO:0000256" key="1">
    <source>
        <dbReference type="ARBA" id="ARBA00006018"/>
    </source>
</evidence>
<dbReference type="SUPFAM" id="SSF159127">
    <property type="entry name" value="HupF/HypC-like"/>
    <property type="match status" value="1"/>
</dbReference>
<dbReference type="InterPro" id="IPR001109">
    <property type="entry name" value="Hydrogenase_HupF/HypC"/>
</dbReference>
<dbReference type="InterPro" id="IPR019812">
    <property type="entry name" value="Hydgase_assmbl_chp_CS"/>
</dbReference>
<proteinExistence type="inferred from homology"/>
<dbReference type="GO" id="GO:0051604">
    <property type="term" value="P:protein maturation"/>
    <property type="evidence" value="ECO:0007669"/>
    <property type="project" value="TreeGrafter"/>
</dbReference>
<dbReference type="GO" id="GO:1902670">
    <property type="term" value="F:carbon dioxide binding"/>
    <property type="evidence" value="ECO:0007669"/>
    <property type="project" value="TreeGrafter"/>
</dbReference>
<name>A0A1M5MKB7_9RHOB</name>
<dbReference type="Pfam" id="PF01455">
    <property type="entry name" value="HupF_HypC"/>
    <property type="match status" value="1"/>
</dbReference>